<dbReference type="InterPro" id="IPR036849">
    <property type="entry name" value="Enolase-like_C_sf"/>
</dbReference>
<dbReference type="InterPro" id="IPR029065">
    <property type="entry name" value="Enolase_C-like"/>
</dbReference>
<dbReference type="AlphaFoldDB" id="A0A517QY44"/>
<dbReference type="Gene3D" id="3.30.390.10">
    <property type="entry name" value="Enolase-like, N-terminal domain"/>
    <property type="match status" value="1"/>
</dbReference>
<keyword evidence="5" id="KW-0413">Isomerase</keyword>
<dbReference type="GO" id="GO:0016853">
    <property type="term" value="F:isomerase activity"/>
    <property type="evidence" value="ECO:0007669"/>
    <property type="project" value="UniProtKB-KW"/>
</dbReference>
<dbReference type="PANTHER" id="PTHR13794:SF58">
    <property type="entry name" value="MITOCHONDRIAL ENOLASE SUPERFAMILY MEMBER 1"/>
    <property type="match status" value="1"/>
</dbReference>
<evidence type="ECO:0000259" key="4">
    <source>
        <dbReference type="SMART" id="SM00922"/>
    </source>
</evidence>
<dbReference type="SUPFAM" id="SSF51604">
    <property type="entry name" value="Enolase C-terminal domain-like"/>
    <property type="match status" value="1"/>
</dbReference>
<dbReference type="InterPro" id="IPR006311">
    <property type="entry name" value="TAT_signal"/>
</dbReference>
<dbReference type="RefSeq" id="WP_145362719.1">
    <property type="nucleotide sequence ID" value="NZ_CP036268.1"/>
</dbReference>
<evidence type="ECO:0000256" key="1">
    <source>
        <dbReference type="ARBA" id="ARBA00001946"/>
    </source>
</evidence>
<dbReference type="GO" id="GO:0016836">
    <property type="term" value="F:hydro-lyase activity"/>
    <property type="evidence" value="ECO:0007669"/>
    <property type="project" value="TreeGrafter"/>
</dbReference>
<name>A0A517QY44_9PLAN</name>
<dbReference type="InterPro" id="IPR029017">
    <property type="entry name" value="Enolase-like_N"/>
</dbReference>
<dbReference type="EC" id="5.-.-.-" evidence="5"/>
<dbReference type="Pfam" id="PF13378">
    <property type="entry name" value="MR_MLE_C"/>
    <property type="match status" value="1"/>
</dbReference>
<evidence type="ECO:0000256" key="3">
    <source>
        <dbReference type="ARBA" id="ARBA00022842"/>
    </source>
</evidence>
<proteinExistence type="predicted"/>
<gene>
    <name evidence="5" type="primary">yitF_2</name>
    <name evidence="5" type="ORF">Pan189_08760</name>
</gene>
<dbReference type="PANTHER" id="PTHR13794">
    <property type="entry name" value="ENOLASE SUPERFAMILY, MANDELATE RACEMASE"/>
    <property type="match status" value="1"/>
</dbReference>
<keyword evidence="2" id="KW-0479">Metal-binding</keyword>
<dbReference type="OrthoDB" id="9785902at2"/>
<sequence>MHNNRRNFLRASAACGVGLLAPGFASGELSLHDVYRRLDAAANRPVFRREHFAEPVMIESVELLRYRDNFICRVRSKDGAEGLSVGHNNRMKYLHPIQTQRVQPYFVGKDARDLDALIDGVYLYQNNYKLQNMAFWIPVATVEFAILDMLGNIAGRPITELIGETNRNRISIYRANNLRGRSAVESIKVIKARAEETAAKAVKFKIGGRMLAEEQPPGRTERLIPLMRETFGPDMTIYADANGAYTADEAIRIGRILDEYQIDLFEGPVPFDWYEDIAIVADALTIPLAGGGQEASMRNFRWLIARRAFEYYQQDLFYFGGMIRCMKVARMAAELGMPCCPHISGTGLGYLYMLQFVAAITNPGPYHEFKGVSRNIPFHCDTSSLKSIDGQIKVPTGPGDGIDVDPAFVAKHRIVKS</sequence>
<dbReference type="Gene3D" id="3.20.20.120">
    <property type="entry name" value="Enolase-like C-terminal domain"/>
    <property type="match status" value="1"/>
</dbReference>
<comment type="cofactor">
    <cofactor evidence="1">
        <name>Mg(2+)</name>
        <dbReference type="ChEBI" id="CHEBI:18420"/>
    </cofactor>
</comment>
<dbReference type="Proteomes" id="UP000317318">
    <property type="component" value="Chromosome"/>
</dbReference>
<dbReference type="GO" id="GO:0016052">
    <property type="term" value="P:carbohydrate catabolic process"/>
    <property type="evidence" value="ECO:0007669"/>
    <property type="project" value="TreeGrafter"/>
</dbReference>
<dbReference type="SUPFAM" id="SSF54826">
    <property type="entry name" value="Enolase N-terminal domain-like"/>
    <property type="match status" value="1"/>
</dbReference>
<reference evidence="5 6" key="1">
    <citation type="submission" date="2019-02" db="EMBL/GenBank/DDBJ databases">
        <title>Deep-cultivation of Planctomycetes and their phenomic and genomic characterization uncovers novel biology.</title>
        <authorList>
            <person name="Wiegand S."/>
            <person name="Jogler M."/>
            <person name="Boedeker C."/>
            <person name="Pinto D."/>
            <person name="Vollmers J."/>
            <person name="Rivas-Marin E."/>
            <person name="Kohn T."/>
            <person name="Peeters S.H."/>
            <person name="Heuer A."/>
            <person name="Rast P."/>
            <person name="Oberbeckmann S."/>
            <person name="Bunk B."/>
            <person name="Jeske O."/>
            <person name="Meyerdierks A."/>
            <person name="Storesund J.E."/>
            <person name="Kallscheuer N."/>
            <person name="Luecker S."/>
            <person name="Lage O.M."/>
            <person name="Pohl T."/>
            <person name="Merkel B.J."/>
            <person name="Hornburger P."/>
            <person name="Mueller R.-W."/>
            <person name="Bruemmer F."/>
            <person name="Labrenz M."/>
            <person name="Spormann A.M."/>
            <person name="Op den Camp H."/>
            <person name="Overmann J."/>
            <person name="Amann R."/>
            <person name="Jetten M.S.M."/>
            <person name="Mascher T."/>
            <person name="Medema M.H."/>
            <person name="Devos D.P."/>
            <person name="Kaster A.-K."/>
            <person name="Ovreas L."/>
            <person name="Rohde M."/>
            <person name="Galperin M.Y."/>
            <person name="Jogler C."/>
        </authorList>
    </citation>
    <scope>NUCLEOTIDE SEQUENCE [LARGE SCALE GENOMIC DNA]</scope>
    <source>
        <strain evidence="5 6">Pan189</strain>
    </source>
</reference>
<dbReference type="SMART" id="SM00922">
    <property type="entry name" value="MR_MLE"/>
    <property type="match status" value="1"/>
</dbReference>
<dbReference type="CDD" id="cd03316">
    <property type="entry name" value="MR_like"/>
    <property type="match status" value="1"/>
</dbReference>
<evidence type="ECO:0000313" key="5">
    <source>
        <dbReference type="EMBL" id="QDT36518.1"/>
    </source>
</evidence>
<dbReference type="PROSITE" id="PS51318">
    <property type="entry name" value="TAT"/>
    <property type="match status" value="1"/>
</dbReference>
<organism evidence="5 6">
    <name type="scientific">Stratiformator vulcanicus</name>
    <dbReference type="NCBI Taxonomy" id="2527980"/>
    <lineage>
        <taxon>Bacteria</taxon>
        <taxon>Pseudomonadati</taxon>
        <taxon>Planctomycetota</taxon>
        <taxon>Planctomycetia</taxon>
        <taxon>Planctomycetales</taxon>
        <taxon>Planctomycetaceae</taxon>
        <taxon>Stratiformator</taxon>
    </lineage>
</organism>
<keyword evidence="6" id="KW-1185">Reference proteome</keyword>
<dbReference type="KEGG" id="svp:Pan189_08760"/>
<keyword evidence="3" id="KW-0460">Magnesium</keyword>
<dbReference type="InterPro" id="IPR013342">
    <property type="entry name" value="Mandelate_racemase_C"/>
</dbReference>
<dbReference type="GO" id="GO:0000287">
    <property type="term" value="F:magnesium ion binding"/>
    <property type="evidence" value="ECO:0007669"/>
    <property type="project" value="TreeGrafter"/>
</dbReference>
<accession>A0A517QY44</accession>
<feature type="domain" description="Mandelate racemase/muconate lactonizing enzyme C-terminal" evidence="4">
    <location>
        <begin position="187"/>
        <end position="287"/>
    </location>
</feature>
<evidence type="ECO:0000313" key="6">
    <source>
        <dbReference type="Proteomes" id="UP000317318"/>
    </source>
</evidence>
<protein>
    <submittedName>
        <fullName evidence="5">Isomerase YitF</fullName>
        <ecNumber evidence="5">5.-.-.-</ecNumber>
    </submittedName>
</protein>
<dbReference type="EMBL" id="CP036268">
    <property type="protein sequence ID" value="QDT36518.1"/>
    <property type="molecule type" value="Genomic_DNA"/>
</dbReference>
<evidence type="ECO:0000256" key="2">
    <source>
        <dbReference type="ARBA" id="ARBA00022723"/>
    </source>
</evidence>
<dbReference type="InterPro" id="IPR046945">
    <property type="entry name" value="RHMD-like"/>
</dbReference>